<name>F4W937_ACREC</name>
<dbReference type="Proteomes" id="UP000007755">
    <property type="component" value="Unassembled WGS sequence"/>
</dbReference>
<evidence type="ECO:0000313" key="3">
    <source>
        <dbReference type="Proteomes" id="UP000007755"/>
    </source>
</evidence>
<keyword evidence="3" id="KW-1185">Reference proteome</keyword>
<reference evidence="2" key="1">
    <citation type="submission" date="2011-02" db="EMBL/GenBank/DDBJ databases">
        <title>The genome of the leaf-cutting ant Acromyrmex echinatior suggests key adaptations to social evolution and fungus farming.</title>
        <authorList>
            <person name="Nygaard S."/>
            <person name="Zhang G."/>
        </authorList>
    </citation>
    <scope>NUCLEOTIDE SEQUENCE</scope>
</reference>
<accession>F4W937</accession>
<evidence type="ECO:0000313" key="2">
    <source>
        <dbReference type="EMBL" id="EGI69219.1"/>
    </source>
</evidence>
<dbReference type="AlphaFoldDB" id="F4W937"/>
<sequence>MCVNARGIFFAAANSYSGEQSCLSWPLESVGRLRSRGIYGARDETVVVERSAGRREDIESEKGDCWGRFKRRRARRELDEAATAATAVAAAAAVGGVPRVGVYVASAREESNNTEKRRDAIAIINCSIRSTIARVPKERTKSLLGDSENRLNRHELGRETEAGVPTTSTLPRWRTPLFARRGHPRERRVVPELCLVAEGIEYRGLLFRAWAIPLVVSLPGEHSTFGRGKTPKFVRRKRAKNEIARREREVHRLCRGKKEERGETGRSNPLFVGRSTTATASWALGNLRERSPSLQTLSYTRLYLRVPLDRVPPLLALPLPCGTCVPTRSSSSRPANKGSRYYTRVIRAVAGRAEGFNRGIRISRRFVIDPDRVSFCDAGTVRDNDDDDDDDDEEDDDEKGSDRGEDGR</sequence>
<protein>
    <submittedName>
        <fullName evidence="2">Uncharacterized protein</fullName>
    </submittedName>
</protein>
<dbReference type="InParanoid" id="F4W937"/>
<dbReference type="EMBL" id="GL888002">
    <property type="protein sequence ID" value="EGI69219.1"/>
    <property type="molecule type" value="Genomic_DNA"/>
</dbReference>
<feature type="region of interest" description="Disordered" evidence="1">
    <location>
        <begin position="376"/>
        <end position="408"/>
    </location>
</feature>
<proteinExistence type="predicted"/>
<feature type="compositionally biased region" description="Acidic residues" evidence="1">
    <location>
        <begin position="384"/>
        <end position="399"/>
    </location>
</feature>
<gene>
    <name evidence="2" type="ORF">G5I_01984</name>
</gene>
<evidence type="ECO:0000256" key="1">
    <source>
        <dbReference type="SAM" id="MobiDB-lite"/>
    </source>
</evidence>
<organism evidence="3">
    <name type="scientific">Acromyrmex echinatior</name>
    <name type="common">Panamanian leafcutter ant</name>
    <name type="synonym">Acromyrmex octospinosus echinatior</name>
    <dbReference type="NCBI Taxonomy" id="103372"/>
    <lineage>
        <taxon>Eukaryota</taxon>
        <taxon>Metazoa</taxon>
        <taxon>Ecdysozoa</taxon>
        <taxon>Arthropoda</taxon>
        <taxon>Hexapoda</taxon>
        <taxon>Insecta</taxon>
        <taxon>Pterygota</taxon>
        <taxon>Neoptera</taxon>
        <taxon>Endopterygota</taxon>
        <taxon>Hymenoptera</taxon>
        <taxon>Apocrita</taxon>
        <taxon>Aculeata</taxon>
        <taxon>Formicoidea</taxon>
        <taxon>Formicidae</taxon>
        <taxon>Myrmicinae</taxon>
        <taxon>Acromyrmex</taxon>
    </lineage>
</organism>